<dbReference type="AlphaFoldDB" id="A0A0F4YPJ2"/>
<reference evidence="4 5" key="1">
    <citation type="submission" date="2015-04" db="EMBL/GenBank/DDBJ databases">
        <authorList>
            <person name="Heijne W.H."/>
            <person name="Fedorova N.D."/>
            <person name="Nierman W.C."/>
            <person name="Vollebregt A.W."/>
            <person name="Zhao Z."/>
            <person name="Wu L."/>
            <person name="Kumar M."/>
            <person name="Stam H."/>
            <person name="van den Berg M.A."/>
            <person name="Pel H.J."/>
        </authorList>
    </citation>
    <scope>NUCLEOTIDE SEQUENCE [LARGE SCALE GENOMIC DNA]</scope>
    <source>
        <strain evidence="4 5">CBS 393.64</strain>
    </source>
</reference>
<feature type="compositionally biased region" description="Basic and acidic residues" evidence="2">
    <location>
        <begin position="319"/>
        <end position="336"/>
    </location>
</feature>
<feature type="compositionally biased region" description="Low complexity" evidence="2">
    <location>
        <begin position="43"/>
        <end position="82"/>
    </location>
</feature>
<protein>
    <submittedName>
        <fullName evidence="4">BZIP transcription factor</fullName>
    </submittedName>
</protein>
<dbReference type="PANTHER" id="PTHR37616:SF2">
    <property type="entry name" value="BZIP DOMAIN-CONTAINING PROTEIN"/>
    <property type="match status" value="1"/>
</dbReference>
<evidence type="ECO:0000256" key="2">
    <source>
        <dbReference type="SAM" id="MobiDB-lite"/>
    </source>
</evidence>
<dbReference type="CDD" id="cd14810">
    <property type="entry name" value="bZIP_u1"/>
    <property type="match status" value="1"/>
</dbReference>
<gene>
    <name evidence="4" type="ORF">T310_5789</name>
</gene>
<dbReference type="InterPro" id="IPR046347">
    <property type="entry name" value="bZIP_sf"/>
</dbReference>
<name>A0A0F4YPJ2_RASE3</name>
<feature type="region of interest" description="Disordered" evidence="2">
    <location>
        <begin position="43"/>
        <end position="103"/>
    </location>
</feature>
<accession>A0A0F4YPJ2</accession>
<evidence type="ECO:0000256" key="1">
    <source>
        <dbReference type="SAM" id="Coils"/>
    </source>
</evidence>
<feature type="region of interest" description="Disordered" evidence="2">
    <location>
        <begin position="1"/>
        <end position="21"/>
    </location>
</feature>
<dbReference type="OrthoDB" id="5571888at2759"/>
<feature type="region of interest" description="Disordered" evidence="2">
    <location>
        <begin position="214"/>
        <end position="271"/>
    </location>
</feature>
<feature type="region of interest" description="Disordered" evidence="2">
    <location>
        <begin position="283"/>
        <end position="342"/>
    </location>
</feature>
<dbReference type="PANTHER" id="PTHR37616">
    <property type="entry name" value="BZIP TRANSCRIPTION FACTOR 60-LIKE"/>
    <property type="match status" value="1"/>
</dbReference>
<evidence type="ECO:0000313" key="5">
    <source>
        <dbReference type="Proteomes" id="UP000053958"/>
    </source>
</evidence>
<evidence type="ECO:0000259" key="3">
    <source>
        <dbReference type="PROSITE" id="PS50217"/>
    </source>
</evidence>
<dbReference type="InterPro" id="IPR004827">
    <property type="entry name" value="bZIP"/>
</dbReference>
<dbReference type="GO" id="GO:0003700">
    <property type="term" value="F:DNA-binding transcription factor activity"/>
    <property type="evidence" value="ECO:0007669"/>
    <property type="project" value="InterPro"/>
</dbReference>
<feature type="compositionally biased region" description="Low complexity" evidence="2">
    <location>
        <begin position="8"/>
        <end position="21"/>
    </location>
</feature>
<feature type="compositionally biased region" description="Low complexity" evidence="2">
    <location>
        <begin position="215"/>
        <end position="247"/>
    </location>
</feature>
<keyword evidence="1" id="KW-0175">Coiled coil</keyword>
<dbReference type="Gene3D" id="1.20.5.170">
    <property type="match status" value="1"/>
</dbReference>
<sequence>MTSTLGELPSAAASSASPLPNLNASYDADLDAFLNLDQLAYSSSDSMKSKPSLVSQPSMTGSDTSSSDASSAAFAASTQSQQMPFPGPSHQYEDHQQQTGLPPGGLAHAMAFNQTTGMGFGAGHQGYTMNGDVFASPSNLKQEDTSVDFGTAPSRNPSEMDVEADNFNALPYYFQTSNGGSNTQFIDPNALGGHEMSPVGQPTTQVGRMYPGMHQQQAAMARAAQQQRQQEMLRQQQQRQQQQQQQQRRVEEQARQAGRQNRSTRPVDPVVEERISRLLQQIRQNSAVRREDLPPPQPPVLPQMTKQKKDEDEMDEDERLLASEEGKKLSSKERRQLRNKVSARAFRSRRKEYISQLENEVAAKTTETNELRLQNRALLEENARLTDLTRMLLSSPHFSDFLNDLTVNGLPPQLQASPRVSQPQPPQPQPVASQAPVAPNPHKDVNPHRAAQDFQVHQNLQVGMAMVPEPSMGIHGPGWNSGIDMDFTNAPTVFAVLEVPEGPAIDMDLLSGKSSNFVDLAPDSAKDEVPCLERPPVMETAQAESKTTGVADPSIEIDESDPSFALFLDEAPATSQSSSEIPDDLFGGIDPEKVFAHYELVVEDESADVSAATMHRLERLCASMEAAYQRVSMMTSHLL</sequence>
<organism evidence="4 5">
    <name type="scientific">Rasamsonia emersonii (strain ATCC 16479 / CBS 393.64 / IMI 116815)</name>
    <dbReference type="NCBI Taxonomy" id="1408163"/>
    <lineage>
        <taxon>Eukaryota</taxon>
        <taxon>Fungi</taxon>
        <taxon>Dikarya</taxon>
        <taxon>Ascomycota</taxon>
        <taxon>Pezizomycotina</taxon>
        <taxon>Eurotiomycetes</taxon>
        <taxon>Eurotiomycetidae</taxon>
        <taxon>Eurotiales</taxon>
        <taxon>Trichocomaceae</taxon>
        <taxon>Rasamsonia</taxon>
    </lineage>
</organism>
<dbReference type="SMART" id="SM00338">
    <property type="entry name" value="BRLZ"/>
    <property type="match status" value="1"/>
</dbReference>
<dbReference type="FunFam" id="1.20.5.170:FF:000031">
    <property type="entry name" value="BZIP transcription factor (MeaB)"/>
    <property type="match status" value="1"/>
</dbReference>
<dbReference type="SUPFAM" id="SSF57959">
    <property type="entry name" value="Leucine zipper domain"/>
    <property type="match status" value="1"/>
</dbReference>
<evidence type="ECO:0000313" key="4">
    <source>
        <dbReference type="EMBL" id="KKA20177.1"/>
    </source>
</evidence>
<dbReference type="STRING" id="1408163.A0A0F4YPJ2"/>
<proteinExistence type="predicted"/>
<dbReference type="RefSeq" id="XP_013326789.1">
    <property type="nucleotide sequence ID" value="XM_013471335.1"/>
</dbReference>
<feature type="region of interest" description="Disordered" evidence="2">
    <location>
        <begin position="409"/>
        <end position="447"/>
    </location>
</feature>
<dbReference type="Proteomes" id="UP000053958">
    <property type="component" value="Unassembled WGS sequence"/>
</dbReference>
<dbReference type="PROSITE" id="PS50217">
    <property type="entry name" value="BZIP"/>
    <property type="match status" value="1"/>
</dbReference>
<dbReference type="Pfam" id="PF00170">
    <property type="entry name" value="bZIP_1"/>
    <property type="match status" value="1"/>
</dbReference>
<dbReference type="EMBL" id="LASV01000282">
    <property type="protein sequence ID" value="KKA20177.1"/>
    <property type="molecule type" value="Genomic_DNA"/>
</dbReference>
<feature type="coiled-coil region" evidence="1">
    <location>
        <begin position="354"/>
        <end position="388"/>
    </location>
</feature>
<comment type="caution">
    <text evidence="4">The sequence shown here is derived from an EMBL/GenBank/DDBJ whole genome shotgun (WGS) entry which is preliminary data.</text>
</comment>
<keyword evidence="5" id="KW-1185">Reference proteome</keyword>
<dbReference type="GeneID" id="25318129"/>
<feature type="domain" description="BZIP" evidence="3">
    <location>
        <begin position="329"/>
        <end position="392"/>
    </location>
</feature>